<dbReference type="SUPFAM" id="SSF54593">
    <property type="entry name" value="Glyoxalase/Bleomycin resistance protein/Dihydroxybiphenyl dioxygenase"/>
    <property type="match status" value="2"/>
</dbReference>
<dbReference type="Pfam" id="PF00903">
    <property type="entry name" value="Glyoxalase"/>
    <property type="match status" value="1"/>
</dbReference>
<proteinExistence type="predicted"/>
<dbReference type="EMBL" id="RWKW01000040">
    <property type="protein sequence ID" value="RST86219.1"/>
    <property type="molecule type" value="Genomic_DNA"/>
</dbReference>
<organism evidence="3 4">
    <name type="scientific">Aquibium carbonis</name>
    <dbReference type="NCBI Taxonomy" id="2495581"/>
    <lineage>
        <taxon>Bacteria</taxon>
        <taxon>Pseudomonadati</taxon>
        <taxon>Pseudomonadota</taxon>
        <taxon>Alphaproteobacteria</taxon>
        <taxon>Hyphomicrobiales</taxon>
        <taxon>Phyllobacteriaceae</taxon>
        <taxon>Aquibium</taxon>
    </lineage>
</organism>
<dbReference type="OrthoDB" id="9803142at2"/>
<evidence type="ECO:0000313" key="3">
    <source>
        <dbReference type="EMBL" id="RST86219.1"/>
    </source>
</evidence>
<evidence type="ECO:0000259" key="2">
    <source>
        <dbReference type="PROSITE" id="PS51819"/>
    </source>
</evidence>
<dbReference type="Gene3D" id="3.10.180.10">
    <property type="entry name" value="2,3-Dihydroxybiphenyl 1,2-Dioxygenase, domain 1"/>
    <property type="match status" value="1"/>
</dbReference>
<sequence>MQIIGPDSLVFGVDDVPACHEFLTAYGLAPQDYSPEKGGHFVSLDGTGLEIRRRDDPSLPPALKTGNMLRMQVLGVVDQAALDAVAAELGKDRQVLRLADGSLRTQDDQGFELSFRVTTRRQLDLPAEKVNAPGDLGRKPNQLGVWQDMPTDPRTLSHVVLFVPDIEPAVAFYRDRLGFRITDTFIGTGPFLRPQANPDHHTHFFIRTPPYMQGCEHLAFHMGGPTELMLAGSKMIKAGFESFWGPGRHKFGSNWFWYFKSPLGCNVEFDADMDTHDDDWIPRETPMGAEAAQAFLFQHRDKWAPSGGPKPGQ</sequence>
<dbReference type="PROSITE" id="PS51819">
    <property type="entry name" value="VOC"/>
    <property type="match status" value="1"/>
</dbReference>
<dbReference type="InterPro" id="IPR029068">
    <property type="entry name" value="Glyas_Bleomycin-R_OHBP_Dase"/>
</dbReference>
<name>A0A429YXQ5_9HYPH</name>
<gene>
    <name evidence="3" type="ORF">EJC49_11665</name>
</gene>
<evidence type="ECO:0000256" key="1">
    <source>
        <dbReference type="ARBA" id="ARBA00022723"/>
    </source>
</evidence>
<accession>A0A429YXQ5</accession>
<protein>
    <submittedName>
        <fullName evidence="3">Glyoxalase</fullName>
    </submittedName>
</protein>
<dbReference type="Proteomes" id="UP000278398">
    <property type="component" value="Unassembled WGS sequence"/>
</dbReference>
<dbReference type="RefSeq" id="WP_126700106.1">
    <property type="nucleotide sequence ID" value="NZ_RWKW01000040.1"/>
</dbReference>
<comment type="caution">
    <text evidence="3">The sequence shown here is derived from an EMBL/GenBank/DDBJ whole genome shotgun (WGS) entry which is preliminary data.</text>
</comment>
<dbReference type="InterPro" id="IPR037523">
    <property type="entry name" value="VOC_core"/>
</dbReference>
<evidence type="ECO:0000313" key="4">
    <source>
        <dbReference type="Proteomes" id="UP000278398"/>
    </source>
</evidence>
<keyword evidence="4" id="KW-1185">Reference proteome</keyword>
<feature type="domain" description="VOC" evidence="2">
    <location>
        <begin position="155"/>
        <end position="272"/>
    </location>
</feature>
<dbReference type="AlphaFoldDB" id="A0A429YXQ5"/>
<dbReference type="PROSITE" id="PS00934">
    <property type="entry name" value="GLYOXALASE_I_1"/>
    <property type="match status" value="1"/>
</dbReference>
<dbReference type="InterPro" id="IPR018146">
    <property type="entry name" value="Glyoxalase_1_CS"/>
</dbReference>
<dbReference type="GO" id="GO:0046872">
    <property type="term" value="F:metal ion binding"/>
    <property type="evidence" value="ECO:0007669"/>
    <property type="project" value="UniProtKB-KW"/>
</dbReference>
<reference evidence="3 4" key="1">
    <citation type="submission" date="2018-12" db="EMBL/GenBank/DDBJ databases">
        <title>Mesorhizobium carbonis sp. nov., isolated from coal mine water.</title>
        <authorList>
            <person name="Xin W."/>
            <person name="Xu Z."/>
            <person name="Xiang F."/>
            <person name="Zhang J."/>
            <person name="Xi L."/>
            <person name="Liu J."/>
        </authorList>
    </citation>
    <scope>NUCLEOTIDE SEQUENCE [LARGE SCALE GENOMIC DNA]</scope>
    <source>
        <strain evidence="3 4">B2.3</strain>
    </source>
</reference>
<dbReference type="GO" id="GO:0004462">
    <property type="term" value="F:lactoylglutathione lyase activity"/>
    <property type="evidence" value="ECO:0007669"/>
    <property type="project" value="InterPro"/>
</dbReference>
<keyword evidence="1" id="KW-0479">Metal-binding</keyword>
<dbReference type="InterPro" id="IPR004360">
    <property type="entry name" value="Glyas_Fos-R_dOase_dom"/>
</dbReference>